<keyword evidence="3" id="KW-0808">Transferase</keyword>
<evidence type="ECO:0000313" key="4">
    <source>
        <dbReference type="Proteomes" id="UP000295293"/>
    </source>
</evidence>
<name>A0A4R6Z2A5_9GAMM</name>
<feature type="transmembrane region" description="Helical" evidence="2">
    <location>
        <begin position="328"/>
        <end position="348"/>
    </location>
</feature>
<reference evidence="3 4" key="1">
    <citation type="submission" date="2019-03" db="EMBL/GenBank/DDBJ databases">
        <title>Genomic Encyclopedia of Type Strains, Phase IV (KMG-IV): sequencing the most valuable type-strain genomes for metagenomic binning, comparative biology and taxonomic classification.</title>
        <authorList>
            <person name="Goeker M."/>
        </authorList>
    </citation>
    <scope>NUCLEOTIDE SEQUENCE [LARGE SCALE GENOMIC DNA]</scope>
    <source>
        <strain evidence="3 4">DSM 21667</strain>
    </source>
</reference>
<feature type="transmembrane region" description="Helical" evidence="2">
    <location>
        <begin position="276"/>
        <end position="292"/>
    </location>
</feature>
<feature type="transmembrane region" description="Helical" evidence="2">
    <location>
        <begin position="193"/>
        <end position="217"/>
    </location>
</feature>
<dbReference type="AlphaFoldDB" id="A0A4R6Z2A5"/>
<feature type="transmembrane region" description="Helical" evidence="2">
    <location>
        <begin position="143"/>
        <end position="172"/>
    </location>
</feature>
<gene>
    <name evidence="3" type="ORF">DFR29_10427</name>
</gene>
<feature type="transmembrane region" description="Helical" evidence="2">
    <location>
        <begin position="237"/>
        <end position="256"/>
    </location>
</feature>
<dbReference type="RefSeq" id="WP_133817976.1">
    <property type="nucleotide sequence ID" value="NZ_SNZH01000004.1"/>
</dbReference>
<feature type="region of interest" description="Disordered" evidence="1">
    <location>
        <begin position="535"/>
        <end position="556"/>
    </location>
</feature>
<accession>A0A4R6Z2A5</accession>
<protein>
    <submittedName>
        <fullName evidence="3">4-amino-4-deoxy-L-arabinose transferase-like glycosyltransferase</fullName>
    </submittedName>
</protein>
<feature type="transmembrane region" description="Helical" evidence="2">
    <location>
        <begin position="298"/>
        <end position="316"/>
    </location>
</feature>
<feature type="transmembrane region" description="Helical" evidence="2">
    <location>
        <begin position="397"/>
        <end position="419"/>
    </location>
</feature>
<feature type="transmembrane region" description="Helical" evidence="2">
    <location>
        <begin position="104"/>
        <end position="137"/>
    </location>
</feature>
<keyword evidence="4" id="KW-1185">Reference proteome</keyword>
<keyword evidence="2" id="KW-1133">Transmembrane helix</keyword>
<feature type="transmembrane region" description="Helical" evidence="2">
    <location>
        <begin position="75"/>
        <end position="92"/>
    </location>
</feature>
<dbReference type="OrthoDB" id="9775035at2"/>
<sequence>MALWLGVVLVSAFQHRPADWASVRVLGTAWDMWNHEQYWVPLHNGQPDPNVMPLIYWLIHAGWTLSGVNDAWPRLLQAVLGAIWLGLGAALARQWAPLEKHDGVPWLLIAGALPLVAALQISNDLLTAVCVVAALLALSGRPAWLGFTLSLAAGLLTAGPLMLGFVALPLLLGPWWSASAREDRRRWYRRARLSTLTAIVIFLTWASFAGTVGGAAYRVRLMAIEPLRSILEIFEALTQPAALALLAALLLPWALWPRLWRAVFAWRRPFDDASRFALTVVASGLVLALWVPRASFGSVLAILPMAGIVLIGALRAHEATGAPPSRFWGPWPFACLMLMVAILVGWGVPWLAARADAPPWIHLLASWSAGITLVLAILAGLLLSVPHALGAQLRTTATVSLLVLALGYGLFARLFAAAFDPEPAATLIARAAAAGQPIARIGRYQGELHFYAHLTEPVAEITETDVLVWARAHTSGLIVQYPEHADATALRAGALLVAPFGRRWMVIWPAAALLSAPTPLSAGRPNRAALPLHARRCSGNRGTGPSEQQKLHREMT</sequence>
<keyword evidence="2" id="KW-0812">Transmembrane</keyword>
<keyword evidence="2" id="KW-0472">Membrane</keyword>
<dbReference type="EMBL" id="SNZH01000004">
    <property type="protein sequence ID" value="TDR45599.1"/>
    <property type="molecule type" value="Genomic_DNA"/>
</dbReference>
<dbReference type="GO" id="GO:0016740">
    <property type="term" value="F:transferase activity"/>
    <property type="evidence" value="ECO:0007669"/>
    <property type="project" value="UniProtKB-KW"/>
</dbReference>
<proteinExistence type="predicted"/>
<evidence type="ECO:0000313" key="3">
    <source>
        <dbReference type="EMBL" id="TDR45599.1"/>
    </source>
</evidence>
<organism evidence="3 4">
    <name type="scientific">Tahibacter aquaticus</name>
    <dbReference type="NCBI Taxonomy" id="520092"/>
    <lineage>
        <taxon>Bacteria</taxon>
        <taxon>Pseudomonadati</taxon>
        <taxon>Pseudomonadota</taxon>
        <taxon>Gammaproteobacteria</taxon>
        <taxon>Lysobacterales</taxon>
        <taxon>Rhodanobacteraceae</taxon>
        <taxon>Tahibacter</taxon>
    </lineage>
</organism>
<evidence type="ECO:0000256" key="2">
    <source>
        <dbReference type="SAM" id="Phobius"/>
    </source>
</evidence>
<evidence type="ECO:0000256" key="1">
    <source>
        <dbReference type="SAM" id="MobiDB-lite"/>
    </source>
</evidence>
<feature type="transmembrane region" description="Helical" evidence="2">
    <location>
        <begin position="360"/>
        <end position="385"/>
    </location>
</feature>
<comment type="caution">
    <text evidence="3">The sequence shown here is derived from an EMBL/GenBank/DDBJ whole genome shotgun (WGS) entry which is preliminary data.</text>
</comment>
<dbReference type="Proteomes" id="UP000295293">
    <property type="component" value="Unassembled WGS sequence"/>
</dbReference>